<dbReference type="EMBL" id="ML769394">
    <property type="protein sequence ID" value="KAE9407780.1"/>
    <property type="molecule type" value="Genomic_DNA"/>
</dbReference>
<evidence type="ECO:0000313" key="3">
    <source>
        <dbReference type="EMBL" id="KAE9407780.1"/>
    </source>
</evidence>
<dbReference type="Pfam" id="PF20152">
    <property type="entry name" value="DUF6534"/>
    <property type="match status" value="1"/>
</dbReference>
<feature type="transmembrane region" description="Helical" evidence="1">
    <location>
        <begin position="242"/>
        <end position="264"/>
    </location>
</feature>
<feature type="transmembrane region" description="Helical" evidence="1">
    <location>
        <begin position="125"/>
        <end position="147"/>
    </location>
</feature>
<reference evidence="3" key="1">
    <citation type="journal article" date="2019" name="Environ. Microbiol.">
        <title>Fungal ecological strategies reflected in gene transcription - a case study of two litter decomposers.</title>
        <authorList>
            <person name="Barbi F."/>
            <person name="Kohler A."/>
            <person name="Barry K."/>
            <person name="Baskaran P."/>
            <person name="Daum C."/>
            <person name="Fauchery L."/>
            <person name="Ihrmark K."/>
            <person name="Kuo A."/>
            <person name="LaButti K."/>
            <person name="Lipzen A."/>
            <person name="Morin E."/>
            <person name="Grigoriev I.V."/>
            <person name="Henrissat B."/>
            <person name="Lindahl B."/>
            <person name="Martin F."/>
        </authorList>
    </citation>
    <scope>NUCLEOTIDE SEQUENCE</scope>
    <source>
        <strain evidence="3">JB14</strain>
    </source>
</reference>
<dbReference type="PANTHER" id="PTHR40465">
    <property type="entry name" value="CHROMOSOME 1, WHOLE GENOME SHOTGUN SEQUENCE"/>
    <property type="match status" value="1"/>
</dbReference>
<keyword evidence="1" id="KW-0472">Membrane</keyword>
<feature type="transmembrane region" description="Helical" evidence="1">
    <location>
        <begin position="53"/>
        <end position="72"/>
    </location>
</feature>
<name>A0A6A4ICQ6_9AGAR</name>
<dbReference type="AlphaFoldDB" id="A0A6A4ICQ6"/>
<accession>A0A6A4ICQ6</accession>
<dbReference type="OrthoDB" id="2535105at2759"/>
<feature type="transmembrane region" description="Helical" evidence="1">
    <location>
        <begin position="92"/>
        <end position="113"/>
    </location>
</feature>
<dbReference type="Proteomes" id="UP000799118">
    <property type="component" value="Unassembled WGS sequence"/>
</dbReference>
<feature type="transmembrane region" description="Helical" evidence="1">
    <location>
        <begin position="24"/>
        <end position="41"/>
    </location>
</feature>
<sequence>MSGLSAEEQAQINLALGGVVVSNYLSYLTMGIVLSATWTYFSEFPDDKWWFKTLVVLCVSICIVDTVGTGIWTYDWAVTNYGNPAALAFMHWAIPAEGFFLSTCAFIVQLFYAWRLWIVSMKNNWILPLVVGCLSTLGWCIGCWQLHILTTHDRISDFTLLQPVIYIWLGGSVGADVLITSSMIYYLDLRFRISPEFPSGVSANRFLHRRLRKLIVRTVECNLLSLFAQVIAVGLFNRSSVGFYFCITNMTIAKVYTFSLLVSLNSRRLDNSHGTSKGRVELPVLHTSSFPSIEVSAHIQQETTSDW</sequence>
<keyword evidence="1" id="KW-0812">Transmembrane</keyword>
<dbReference type="PANTHER" id="PTHR40465:SF1">
    <property type="entry name" value="DUF6534 DOMAIN-CONTAINING PROTEIN"/>
    <property type="match status" value="1"/>
</dbReference>
<feature type="transmembrane region" description="Helical" evidence="1">
    <location>
        <begin position="214"/>
        <end position="236"/>
    </location>
</feature>
<feature type="domain" description="DUF6534" evidence="2">
    <location>
        <begin position="172"/>
        <end position="268"/>
    </location>
</feature>
<feature type="transmembrane region" description="Helical" evidence="1">
    <location>
        <begin position="167"/>
        <end position="187"/>
    </location>
</feature>
<protein>
    <recommendedName>
        <fullName evidence="2">DUF6534 domain-containing protein</fullName>
    </recommendedName>
</protein>
<evidence type="ECO:0000259" key="2">
    <source>
        <dbReference type="Pfam" id="PF20152"/>
    </source>
</evidence>
<keyword evidence="1" id="KW-1133">Transmembrane helix</keyword>
<gene>
    <name evidence="3" type="ORF">BT96DRAFT_1014004</name>
</gene>
<proteinExistence type="predicted"/>
<evidence type="ECO:0000313" key="4">
    <source>
        <dbReference type="Proteomes" id="UP000799118"/>
    </source>
</evidence>
<keyword evidence="4" id="KW-1185">Reference proteome</keyword>
<organism evidence="3 4">
    <name type="scientific">Gymnopus androsaceus JB14</name>
    <dbReference type="NCBI Taxonomy" id="1447944"/>
    <lineage>
        <taxon>Eukaryota</taxon>
        <taxon>Fungi</taxon>
        <taxon>Dikarya</taxon>
        <taxon>Basidiomycota</taxon>
        <taxon>Agaricomycotina</taxon>
        <taxon>Agaricomycetes</taxon>
        <taxon>Agaricomycetidae</taxon>
        <taxon>Agaricales</taxon>
        <taxon>Marasmiineae</taxon>
        <taxon>Omphalotaceae</taxon>
        <taxon>Gymnopus</taxon>
    </lineage>
</organism>
<dbReference type="InterPro" id="IPR045339">
    <property type="entry name" value="DUF6534"/>
</dbReference>
<evidence type="ECO:0000256" key="1">
    <source>
        <dbReference type="SAM" id="Phobius"/>
    </source>
</evidence>